<reference evidence="2 4" key="1">
    <citation type="submission" date="2020-08" db="EMBL/GenBank/DDBJ databases">
        <title>Genomic Encyclopedia of Type Strains, Phase IV (KMG-IV): sequencing the most valuable type-strain genomes for metagenomic binning, comparative biology and taxonomic classification.</title>
        <authorList>
            <person name="Goeker M."/>
        </authorList>
    </citation>
    <scope>NUCLEOTIDE SEQUENCE [LARGE SCALE GENOMIC DNA]</scope>
    <source>
        <strain evidence="2 4">DSM 14562</strain>
    </source>
</reference>
<dbReference type="AlphaFoldDB" id="A0AA41DEE2"/>
<dbReference type="RefSeq" id="WP_007406342.1">
    <property type="nucleotide sequence ID" value="NZ_JACHNX010000023.1"/>
</dbReference>
<dbReference type="EMBL" id="JACHNX010000023">
    <property type="protein sequence ID" value="MBB4611255.1"/>
    <property type="molecule type" value="Genomic_DNA"/>
</dbReference>
<protein>
    <submittedName>
        <fullName evidence="3">Uncharacterized protein</fullName>
    </submittedName>
</protein>
<evidence type="ECO:0000313" key="4">
    <source>
        <dbReference type="Proteomes" id="UP000584663"/>
    </source>
</evidence>
<dbReference type="Proteomes" id="UP000704529">
    <property type="component" value="Unassembled WGS sequence"/>
</dbReference>
<comment type="caution">
    <text evidence="3">The sequence shown here is derived from an EMBL/GenBank/DDBJ whole genome shotgun (WGS) entry which is preliminary data.</text>
</comment>
<reference evidence="3" key="2">
    <citation type="submission" date="2021-01" db="EMBL/GenBank/DDBJ databases">
        <title>Genome Sequencing of Type Strains.</title>
        <authorList>
            <person name="Lemaire J.F."/>
            <person name="Inderbitzin P."/>
            <person name="Collins S.B."/>
            <person name="Wespe N."/>
            <person name="Knight-Connoni V."/>
        </authorList>
    </citation>
    <scope>NUCLEOTIDE SEQUENCE</scope>
    <source>
        <strain evidence="3">DSM 14562</strain>
    </source>
</reference>
<proteinExistence type="predicted"/>
<evidence type="ECO:0000313" key="2">
    <source>
        <dbReference type="EMBL" id="MBB4611255.1"/>
    </source>
</evidence>
<evidence type="ECO:0000313" key="3">
    <source>
        <dbReference type="EMBL" id="MBN3557035.1"/>
    </source>
</evidence>
<evidence type="ECO:0000256" key="1">
    <source>
        <dbReference type="SAM" id="Phobius"/>
    </source>
</evidence>
<sequence length="65" mass="7130">MNAKEIAKFFAGFAANQLLTHGALAVAGIRFSVFGINYTPQLNTIAAIAWGTIALLLIYYAWVRR</sequence>
<dbReference type="Proteomes" id="UP000584663">
    <property type="component" value="Unassembled WGS sequence"/>
</dbReference>
<accession>A0AA41DEE2</accession>
<keyword evidence="4" id="KW-1185">Reference proteome</keyword>
<evidence type="ECO:0000313" key="5">
    <source>
        <dbReference type="Proteomes" id="UP000704529"/>
    </source>
</evidence>
<gene>
    <name evidence="2" type="ORF">GGQ89_003501</name>
    <name evidence="3" type="ORF">JYA60_02155</name>
</gene>
<name>A0AA41DEE2_9SPHN</name>
<keyword evidence="1" id="KW-0812">Transmembrane</keyword>
<dbReference type="EMBL" id="JAFHKU010000097">
    <property type="protein sequence ID" value="MBN3557035.1"/>
    <property type="molecule type" value="Genomic_DNA"/>
</dbReference>
<feature type="transmembrane region" description="Helical" evidence="1">
    <location>
        <begin position="41"/>
        <end position="62"/>
    </location>
</feature>
<keyword evidence="1" id="KW-1133">Transmembrane helix</keyword>
<keyword evidence="1" id="KW-0472">Membrane</keyword>
<organism evidence="3 5">
    <name type="scientific">Sphingomonas yabuuchiae</name>
    <dbReference type="NCBI Taxonomy" id="172044"/>
    <lineage>
        <taxon>Bacteria</taxon>
        <taxon>Pseudomonadati</taxon>
        <taxon>Pseudomonadota</taxon>
        <taxon>Alphaproteobacteria</taxon>
        <taxon>Sphingomonadales</taxon>
        <taxon>Sphingomonadaceae</taxon>
        <taxon>Sphingomonas</taxon>
    </lineage>
</organism>